<proteinExistence type="predicted"/>
<dbReference type="Proteomes" id="UP000807469">
    <property type="component" value="Unassembled WGS sequence"/>
</dbReference>
<dbReference type="AlphaFoldDB" id="A0A9P5ZBX7"/>
<evidence type="ECO:0000256" key="1">
    <source>
        <dbReference type="SAM" id="MobiDB-lite"/>
    </source>
</evidence>
<gene>
    <name evidence="2" type="ORF">BDN70DRAFT_350805</name>
</gene>
<dbReference type="OrthoDB" id="206335at2759"/>
<sequence length="168" mass="19594">MPRLQWMHRPMRTSVQENGRRWRSGREQRQDKPKSKSEPLKYSSPDTDVSRDVRDLVLHLIADATPPNWMHIDNRNMIRKVAALLVPGLKPNSAFRQYSPTHPSRTSDRESSHDIDYYGMSLSLLPSLSPRYRAYLRRSCLDKSCPSRESAKPPGSTTWMMRWRTGRS</sequence>
<feature type="compositionally biased region" description="Basic and acidic residues" evidence="1">
    <location>
        <begin position="18"/>
        <end position="39"/>
    </location>
</feature>
<keyword evidence="3" id="KW-1185">Reference proteome</keyword>
<name>A0A9P5ZBX7_9AGAR</name>
<protein>
    <submittedName>
        <fullName evidence="2">Uncharacterized protein</fullName>
    </submittedName>
</protein>
<feature type="region of interest" description="Disordered" evidence="1">
    <location>
        <begin position="1"/>
        <end position="48"/>
    </location>
</feature>
<feature type="region of interest" description="Disordered" evidence="1">
    <location>
        <begin position="144"/>
        <end position="168"/>
    </location>
</feature>
<evidence type="ECO:0000313" key="2">
    <source>
        <dbReference type="EMBL" id="KAF9483121.1"/>
    </source>
</evidence>
<dbReference type="EMBL" id="MU155157">
    <property type="protein sequence ID" value="KAF9483121.1"/>
    <property type="molecule type" value="Genomic_DNA"/>
</dbReference>
<comment type="caution">
    <text evidence="2">The sequence shown here is derived from an EMBL/GenBank/DDBJ whole genome shotgun (WGS) entry which is preliminary data.</text>
</comment>
<evidence type="ECO:0000313" key="3">
    <source>
        <dbReference type="Proteomes" id="UP000807469"/>
    </source>
</evidence>
<reference evidence="2" key="1">
    <citation type="submission" date="2020-11" db="EMBL/GenBank/DDBJ databases">
        <authorList>
            <consortium name="DOE Joint Genome Institute"/>
            <person name="Ahrendt S."/>
            <person name="Riley R."/>
            <person name="Andreopoulos W."/>
            <person name="Labutti K."/>
            <person name="Pangilinan J."/>
            <person name="Ruiz-Duenas F.J."/>
            <person name="Barrasa J.M."/>
            <person name="Sanchez-Garcia M."/>
            <person name="Camarero S."/>
            <person name="Miyauchi S."/>
            <person name="Serrano A."/>
            <person name="Linde D."/>
            <person name="Babiker R."/>
            <person name="Drula E."/>
            <person name="Ayuso-Fernandez I."/>
            <person name="Pacheco R."/>
            <person name="Padilla G."/>
            <person name="Ferreira P."/>
            <person name="Barriuso J."/>
            <person name="Kellner H."/>
            <person name="Castanera R."/>
            <person name="Alfaro M."/>
            <person name="Ramirez L."/>
            <person name="Pisabarro A.G."/>
            <person name="Kuo A."/>
            <person name="Tritt A."/>
            <person name="Lipzen A."/>
            <person name="He G."/>
            <person name="Yan M."/>
            <person name="Ng V."/>
            <person name="Cullen D."/>
            <person name="Martin F."/>
            <person name="Rosso M.-N."/>
            <person name="Henrissat B."/>
            <person name="Hibbett D."/>
            <person name="Martinez A.T."/>
            <person name="Grigoriev I.V."/>
        </authorList>
    </citation>
    <scope>NUCLEOTIDE SEQUENCE</scope>
    <source>
        <strain evidence="2">CIRM-BRFM 674</strain>
    </source>
</reference>
<accession>A0A9P5ZBX7</accession>
<organism evidence="2 3">
    <name type="scientific">Pholiota conissans</name>
    <dbReference type="NCBI Taxonomy" id="109636"/>
    <lineage>
        <taxon>Eukaryota</taxon>
        <taxon>Fungi</taxon>
        <taxon>Dikarya</taxon>
        <taxon>Basidiomycota</taxon>
        <taxon>Agaricomycotina</taxon>
        <taxon>Agaricomycetes</taxon>
        <taxon>Agaricomycetidae</taxon>
        <taxon>Agaricales</taxon>
        <taxon>Agaricineae</taxon>
        <taxon>Strophariaceae</taxon>
        <taxon>Pholiota</taxon>
    </lineage>
</organism>